<dbReference type="Proteomes" id="UP001066276">
    <property type="component" value="Chromosome 5"/>
</dbReference>
<gene>
    <name evidence="3" type="ORF">NDU88_008510</name>
</gene>
<organism evidence="3 4">
    <name type="scientific">Pleurodeles waltl</name>
    <name type="common">Iberian ribbed newt</name>
    <dbReference type="NCBI Taxonomy" id="8319"/>
    <lineage>
        <taxon>Eukaryota</taxon>
        <taxon>Metazoa</taxon>
        <taxon>Chordata</taxon>
        <taxon>Craniata</taxon>
        <taxon>Vertebrata</taxon>
        <taxon>Euteleostomi</taxon>
        <taxon>Amphibia</taxon>
        <taxon>Batrachia</taxon>
        <taxon>Caudata</taxon>
        <taxon>Salamandroidea</taxon>
        <taxon>Salamandridae</taxon>
        <taxon>Pleurodelinae</taxon>
        <taxon>Pleurodeles</taxon>
    </lineage>
</organism>
<sequence>MTRLCVPGMPSPLGASLQLRVHMHVGSLGADQSRNGSRRRQRRMKESVRPSPRPRHLLDIAAARCSLPRWPSYFVARPRPTSTSLSPSTTLHVALILVLLSTALCVVLALMCLSPVIAFSPLCFSLFNVALSF</sequence>
<keyword evidence="4" id="KW-1185">Reference proteome</keyword>
<feature type="region of interest" description="Disordered" evidence="1">
    <location>
        <begin position="29"/>
        <end position="53"/>
    </location>
</feature>
<name>A0AAV7RUY1_PLEWA</name>
<accession>A0AAV7RUY1</accession>
<dbReference type="AlphaFoldDB" id="A0AAV7RUY1"/>
<reference evidence="3" key="1">
    <citation type="journal article" date="2022" name="bioRxiv">
        <title>Sequencing and chromosome-scale assembly of the giantPleurodeles waltlgenome.</title>
        <authorList>
            <person name="Brown T."/>
            <person name="Elewa A."/>
            <person name="Iarovenko S."/>
            <person name="Subramanian E."/>
            <person name="Araus A.J."/>
            <person name="Petzold A."/>
            <person name="Susuki M."/>
            <person name="Suzuki K.-i.T."/>
            <person name="Hayashi T."/>
            <person name="Toyoda A."/>
            <person name="Oliveira C."/>
            <person name="Osipova E."/>
            <person name="Leigh N.D."/>
            <person name="Simon A."/>
            <person name="Yun M.H."/>
        </authorList>
    </citation>
    <scope>NUCLEOTIDE SEQUENCE</scope>
    <source>
        <strain evidence="3">20211129_DDA</strain>
        <tissue evidence="3">Liver</tissue>
    </source>
</reference>
<proteinExistence type="predicted"/>
<evidence type="ECO:0000256" key="1">
    <source>
        <dbReference type="SAM" id="MobiDB-lite"/>
    </source>
</evidence>
<feature type="transmembrane region" description="Helical" evidence="2">
    <location>
        <begin position="94"/>
        <end position="127"/>
    </location>
</feature>
<keyword evidence="2" id="KW-0812">Transmembrane</keyword>
<keyword evidence="2" id="KW-0472">Membrane</keyword>
<evidence type="ECO:0000256" key="2">
    <source>
        <dbReference type="SAM" id="Phobius"/>
    </source>
</evidence>
<comment type="caution">
    <text evidence="3">The sequence shown here is derived from an EMBL/GenBank/DDBJ whole genome shotgun (WGS) entry which is preliminary data.</text>
</comment>
<evidence type="ECO:0000313" key="4">
    <source>
        <dbReference type="Proteomes" id="UP001066276"/>
    </source>
</evidence>
<keyword evidence="2" id="KW-1133">Transmembrane helix</keyword>
<evidence type="ECO:0000313" key="3">
    <source>
        <dbReference type="EMBL" id="KAJ1155783.1"/>
    </source>
</evidence>
<protein>
    <submittedName>
        <fullName evidence="3">Uncharacterized protein</fullName>
    </submittedName>
</protein>
<dbReference type="EMBL" id="JANPWB010000009">
    <property type="protein sequence ID" value="KAJ1155783.1"/>
    <property type="molecule type" value="Genomic_DNA"/>
</dbReference>